<keyword evidence="2" id="KW-0067">ATP-binding</keyword>
<accession>A0A4S8PN10</accession>
<dbReference type="Proteomes" id="UP000305792">
    <property type="component" value="Unassembled WGS sequence"/>
</dbReference>
<dbReference type="RefSeq" id="WP_136528001.1">
    <property type="nucleotide sequence ID" value="NZ_STGX01000001.1"/>
</dbReference>
<dbReference type="GO" id="GO:0005829">
    <property type="term" value="C:cytosol"/>
    <property type="evidence" value="ECO:0007669"/>
    <property type="project" value="TreeGrafter"/>
</dbReference>
<reference evidence="3 4" key="1">
    <citation type="journal article" date="2018" name="Int. J. Syst. Evol. Microbiol.">
        <title>Glycomyces paridis sp. nov., isolated from the medicinal plant Paris polyphylla.</title>
        <authorList>
            <person name="Fang X.M."/>
            <person name="Bai J.L."/>
            <person name="Su J."/>
            <person name="Zhao L.L."/>
            <person name="Liu H.Y."/>
            <person name="Ma B.P."/>
            <person name="Zhang Y.Q."/>
            <person name="Yu L.Y."/>
        </authorList>
    </citation>
    <scope>NUCLEOTIDE SEQUENCE [LARGE SCALE GENOMIC DNA]</scope>
    <source>
        <strain evidence="3 4">CPCC 204357</strain>
    </source>
</reference>
<dbReference type="GO" id="GO:0051782">
    <property type="term" value="P:negative regulation of cell division"/>
    <property type="evidence" value="ECO:0007669"/>
    <property type="project" value="TreeGrafter"/>
</dbReference>
<dbReference type="GO" id="GO:0009898">
    <property type="term" value="C:cytoplasmic side of plasma membrane"/>
    <property type="evidence" value="ECO:0007669"/>
    <property type="project" value="TreeGrafter"/>
</dbReference>
<dbReference type="PANTHER" id="PTHR43384:SF6">
    <property type="entry name" value="SEPTUM SITE-DETERMINING PROTEIN MIND HOMOLOG, CHLOROPLASTIC"/>
    <property type="match status" value="1"/>
</dbReference>
<dbReference type="GO" id="GO:0005524">
    <property type="term" value="F:ATP binding"/>
    <property type="evidence" value="ECO:0007669"/>
    <property type="project" value="UniProtKB-KW"/>
</dbReference>
<dbReference type="EMBL" id="STGX01000001">
    <property type="protein sequence ID" value="THV32230.1"/>
    <property type="molecule type" value="Genomic_DNA"/>
</dbReference>
<sequence length="314" mass="34482">MLLFATSDKGGTGRSVSSCNLAYRRAIQGSNVCYVDFDFGSPTAGAVFAINDLDHGTPGNGIHEYLQDLASEPERHSVWAESDRRELQARPDGAGELVLCPGDADGSEFPGDNTTVDRCVKLLQELSREFDLVIVDLSAGRSHATEMVMAATARPELANLPWRWIVFHRWTKQHVIAAHSLVHGERGLIETSKALGDEYQRKLIASIRYVRTAVVDPDGADLSGLKATQVRWLRKIDADLHQMAARLKLGRMNLLGSVPLDPVLQWREQIITDADTVTLNIANQETVKAFSDLALRSAEELFVPGLEAIAQGIE</sequence>
<comment type="caution">
    <text evidence="3">The sequence shown here is derived from an EMBL/GenBank/DDBJ whole genome shotgun (WGS) entry which is preliminary data.</text>
</comment>
<keyword evidence="4" id="KW-1185">Reference proteome</keyword>
<dbReference type="OrthoDB" id="4561190at2"/>
<proteinExistence type="predicted"/>
<dbReference type="GO" id="GO:0016887">
    <property type="term" value="F:ATP hydrolysis activity"/>
    <property type="evidence" value="ECO:0007669"/>
    <property type="project" value="TreeGrafter"/>
</dbReference>
<evidence type="ECO:0000313" key="3">
    <source>
        <dbReference type="EMBL" id="THV32230.1"/>
    </source>
</evidence>
<protein>
    <submittedName>
        <fullName evidence="3">ParA family protein</fullName>
    </submittedName>
</protein>
<evidence type="ECO:0000313" key="4">
    <source>
        <dbReference type="Proteomes" id="UP000305792"/>
    </source>
</evidence>
<dbReference type="InterPro" id="IPR050625">
    <property type="entry name" value="ParA/MinD_ATPase"/>
</dbReference>
<keyword evidence="1" id="KW-0547">Nucleotide-binding</keyword>
<dbReference type="NCBIfam" id="NF040564">
    <property type="entry name" value="SCO2523_fam"/>
    <property type="match status" value="1"/>
</dbReference>
<organism evidence="3 4">
    <name type="scientific">Glycomyces paridis</name>
    <dbReference type="NCBI Taxonomy" id="2126555"/>
    <lineage>
        <taxon>Bacteria</taxon>
        <taxon>Bacillati</taxon>
        <taxon>Actinomycetota</taxon>
        <taxon>Actinomycetes</taxon>
        <taxon>Glycomycetales</taxon>
        <taxon>Glycomycetaceae</taxon>
        <taxon>Glycomyces</taxon>
    </lineage>
</organism>
<dbReference type="Gene3D" id="3.40.50.300">
    <property type="entry name" value="P-loop containing nucleotide triphosphate hydrolases"/>
    <property type="match status" value="1"/>
</dbReference>
<name>A0A4S8PN10_9ACTN</name>
<dbReference type="InterPro" id="IPR027417">
    <property type="entry name" value="P-loop_NTPase"/>
</dbReference>
<dbReference type="AlphaFoldDB" id="A0A4S8PN10"/>
<dbReference type="PANTHER" id="PTHR43384">
    <property type="entry name" value="SEPTUM SITE-DETERMINING PROTEIN MIND HOMOLOG, CHLOROPLASTIC-RELATED"/>
    <property type="match status" value="1"/>
</dbReference>
<evidence type="ECO:0000256" key="1">
    <source>
        <dbReference type="ARBA" id="ARBA00022741"/>
    </source>
</evidence>
<evidence type="ECO:0000256" key="2">
    <source>
        <dbReference type="ARBA" id="ARBA00022840"/>
    </source>
</evidence>
<dbReference type="SUPFAM" id="SSF52540">
    <property type="entry name" value="P-loop containing nucleoside triphosphate hydrolases"/>
    <property type="match status" value="1"/>
</dbReference>
<gene>
    <name evidence="3" type="ORF">E9998_01960</name>
</gene>